<evidence type="ECO:0000313" key="1">
    <source>
        <dbReference type="EMBL" id="KAH9295275.1"/>
    </source>
</evidence>
<dbReference type="EMBL" id="JAHRHJ020000011">
    <property type="protein sequence ID" value="KAH9295275.1"/>
    <property type="molecule type" value="Genomic_DNA"/>
</dbReference>
<sequence length="157" mass="17649">SRMLRSMGLTSGVIGRHSQGIVSSIPHVKWNSRHDIGFRVDTSLGSHIDRAPFFVRSTLSEDPEQHMSSTSSLRLEKPEISVVRHDQPDTHSDVLLHAPIVHFTPSHMQASSSSIRVDLGWISDHSWQRHRHSLRGLYRHGSSTIRPLAPLSIPYAL</sequence>
<dbReference type="Proteomes" id="UP000824469">
    <property type="component" value="Unassembled WGS sequence"/>
</dbReference>
<dbReference type="AlphaFoldDB" id="A0AA38C7E0"/>
<protein>
    <submittedName>
        <fullName evidence="1">Uncharacterized protein</fullName>
    </submittedName>
</protein>
<accession>A0AA38C7E0</accession>
<evidence type="ECO:0000313" key="2">
    <source>
        <dbReference type="Proteomes" id="UP000824469"/>
    </source>
</evidence>
<reference evidence="1 2" key="1">
    <citation type="journal article" date="2021" name="Nat. Plants">
        <title>The Taxus genome provides insights into paclitaxel biosynthesis.</title>
        <authorList>
            <person name="Xiong X."/>
            <person name="Gou J."/>
            <person name="Liao Q."/>
            <person name="Li Y."/>
            <person name="Zhou Q."/>
            <person name="Bi G."/>
            <person name="Li C."/>
            <person name="Du R."/>
            <person name="Wang X."/>
            <person name="Sun T."/>
            <person name="Guo L."/>
            <person name="Liang H."/>
            <person name="Lu P."/>
            <person name="Wu Y."/>
            <person name="Zhang Z."/>
            <person name="Ro D.K."/>
            <person name="Shang Y."/>
            <person name="Huang S."/>
            <person name="Yan J."/>
        </authorList>
    </citation>
    <scope>NUCLEOTIDE SEQUENCE [LARGE SCALE GENOMIC DNA]</scope>
    <source>
        <strain evidence="1">Ta-2019</strain>
    </source>
</reference>
<keyword evidence="2" id="KW-1185">Reference proteome</keyword>
<organism evidence="1 2">
    <name type="scientific">Taxus chinensis</name>
    <name type="common">Chinese yew</name>
    <name type="synonym">Taxus wallichiana var. chinensis</name>
    <dbReference type="NCBI Taxonomy" id="29808"/>
    <lineage>
        <taxon>Eukaryota</taxon>
        <taxon>Viridiplantae</taxon>
        <taxon>Streptophyta</taxon>
        <taxon>Embryophyta</taxon>
        <taxon>Tracheophyta</taxon>
        <taxon>Spermatophyta</taxon>
        <taxon>Pinopsida</taxon>
        <taxon>Pinidae</taxon>
        <taxon>Conifers II</taxon>
        <taxon>Cupressales</taxon>
        <taxon>Taxaceae</taxon>
        <taxon>Taxus</taxon>
    </lineage>
</organism>
<feature type="non-terminal residue" evidence="1">
    <location>
        <position position="1"/>
    </location>
</feature>
<comment type="caution">
    <text evidence="1">The sequence shown here is derived from an EMBL/GenBank/DDBJ whole genome shotgun (WGS) entry which is preliminary data.</text>
</comment>
<gene>
    <name evidence="1" type="ORF">KI387_038863</name>
</gene>
<proteinExistence type="predicted"/>
<name>A0AA38C7E0_TAXCH</name>